<dbReference type="PANTHER" id="PTHR11890">
    <property type="entry name" value="INTERLEUKIN-1 RECEPTOR FAMILY MEMBER"/>
    <property type="match status" value="1"/>
</dbReference>
<keyword evidence="9" id="KW-0945">Host-virus interaction</keyword>
<dbReference type="InterPro" id="IPR003598">
    <property type="entry name" value="Ig_sub2"/>
</dbReference>
<keyword evidence="14" id="KW-0812">Transmembrane</keyword>
<dbReference type="SMART" id="SM00255">
    <property type="entry name" value="TIR"/>
    <property type="match status" value="1"/>
</dbReference>
<evidence type="ECO:0000256" key="6">
    <source>
        <dbReference type="ARBA" id="ARBA00023027"/>
    </source>
</evidence>
<reference evidence="17" key="1">
    <citation type="journal article" date="2023" name="G3 (Bethesda)">
        <title>Whole genome assembly and annotation of the endangered Caribbean coral Acropora cervicornis.</title>
        <authorList>
            <person name="Selwyn J.D."/>
            <person name="Vollmer S.V."/>
        </authorList>
    </citation>
    <scope>NUCLEOTIDE SEQUENCE</scope>
    <source>
        <strain evidence="17">K2</strain>
    </source>
</reference>
<dbReference type="PANTHER" id="PTHR11890:SF44">
    <property type="entry name" value="X-LINKED INTERLEUKIN-1 RECEPTOR ACCESSORY PROTEIN-LIKE 2"/>
    <property type="match status" value="1"/>
</dbReference>
<keyword evidence="8" id="KW-0325">Glycoprotein</keyword>
<reference evidence="17" key="2">
    <citation type="journal article" date="2023" name="Science">
        <title>Genomic signatures of disease resistance in endangered staghorn corals.</title>
        <authorList>
            <person name="Vollmer S.V."/>
            <person name="Selwyn J.D."/>
            <person name="Despard B.A."/>
            <person name="Roesel C.L."/>
        </authorList>
    </citation>
    <scope>NUCLEOTIDE SEQUENCE</scope>
    <source>
        <strain evidence="17">K2</strain>
    </source>
</reference>
<dbReference type="GO" id="GO:0007165">
    <property type="term" value="P:signal transduction"/>
    <property type="evidence" value="ECO:0007669"/>
    <property type="project" value="InterPro"/>
</dbReference>
<dbReference type="PROSITE" id="PS50835">
    <property type="entry name" value="IG_LIKE"/>
    <property type="match status" value="3"/>
</dbReference>
<evidence type="ECO:0000256" key="8">
    <source>
        <dbReference type="ARBA" id="ARBA00023180"/>
    </source>
</evidence>
<dbReference type="CDD" id="cd00096">
    <property type="entry name" value="Ig"/>
    <property type="match status" value="1"/>
</dbReference>
<evidence type="ECO:0000256" key="10">
    <source>
        <dbReference type="ARBA" id="ARBA00023319"/>
    </source>
</evidence>
<dbReference type="Gene3D" id="2.60.40.10">
    <property type="entry name" value="Immunoglobulins"/>
    <property type="match status" value="3"/>
</dbReference>
<evidence type="ECO:0000313" key="17">
    <source>
        <dbReference type="EMBL" id="KAK2547027.1"/>
    </source>
</evidence>
<evidence type="ECO:0000256" key="13">
    <source>
        <dbReference type="ARBA" id="ARBA00045444"/>
    </source>
</evidence>
<gene>
    <name evidence="17" type="ORF">P5673_033207</name>
</gene>
<evidence type="ECO:0000256" key="11">
    <source>
        <dbReference type="ARBA" id="ARBA00038761"/>
    </source>
</evidence>
<evidence type="ECO:0000256" key="3">
    <source>
        <dbReference type="ARBA" id="ARBA00022632"/>
    </source>
</evidence>
<dbReference type="GO" id="GO:0016787">
    <property type="term" value="F:hydrolase activity"/>
    <property type="evidence" value="ECO:0007669"/>
    <property type="project" value="UniProtKB-KW"/>
</dbReference>
<evidence type="ECO:0000256" key="14">
    <source>
        <dbReference type="SAM" id="Phobius"/>
    </source>
</evidence>
<dbReference type="Proteomes" id="UP001249851">
    <property type="component" value="Unassembled WGS sequence"/>
</dbReference>
<dbReference type="Pfam" id="PF13927">
    <property type="entry name" value="Ig_3"/>
    <property type="match status" value="1"/>
</dbReference>
<dbReference type="InterPro" id="IPR003599">
    <property type="entry name" value="Ig_sub"/>
</dbReference>
<evidence type="ECO:0000256" key="7">
    <source>
        <dbReference type="ARBA" id="ARBA00023157"/>
    </source>
</evidence>
<dbReference type="InterPro" id="IPR035897">
    <property type="entry name" value="Toll_tir_struct_dom_sf"/>
</dbReference>
<dbReference type="SMART" id="SM00408">
    <property type="entry name" value="IGc2"/>
    <property type="match status" value="3"/>
</dbReference>
<dbReference type="InterPro" id="IPR036179">
    <property type="entry name" value="Ig-like_dom_sf"/>
</dbReference>
<evidence type="ECO:0000313" key="18">
    <source>
        <dbReference type="Proteomes" id="UP001249851"/>
    </source>
</evidence>
<dbReference type="Pfam" id="PF07679">
    <property type="entry name" value="I-set"/>
    <property type="match status" value="2"/>
</dbReference>
<dbReference type="SUPFAM" id="SSF52200">
    <property type="entry name" value="Toll/Interleukin receptor TIR domain"/>
    <property type="match status" value="1"/>
</dbReference>
<evidence type="ECO:0000259" key="16">
    <source>
        <dbReference type="PROSITE" id="PS50835"/>
    </source>
</evidence>
<keyword evidence="9" id="KW-0922">Interferon antiviral system evasion</keyword>
<dbReference type="SUPFAM" id="SSF48726">
    <property type="entry name" value="Immunoglobulin"/>
    <property type="match status" value="3"/>
</dbReference>
<dbReference type="PROSITE" id="PS50104">
    <property type="entry name" value="TIR"/>
    <property type="match status" value="1"/>
</dbReference>
<dbReference type="FunFam" id="2.60.40.10:FF:000032">
    <property type="entry name" value="palladin isoform X1"/>
    <property type="match status" value="1"/>
</dbReference>
<comment type="function">
    <text evidence="13">Counteracts the antiviral effects of host IFN-alpha/beta and key IFN-inducible proteins involved in viral RNA degradation suxh as host OAS1. Acts as a soluble IFN-alpha receptor and thus inhibits the interaction between host IFN-alpha and its receptor.</text>
</comment>
<comment type="similarity">
    <text evidence="1">Belongs to the interleukin-1 receptor family.</text>
</comment>
<keyword evidence="10" id="KW-0393">Immunoglobulin domain</keyword>
<protein>
    <recommendedName>
        <fullName evidence="12">Soluble interferon alpha/beta receptor OPG204</fullName>
    </recommendedName>
</protein>
<evidence type="ECO:0000256" key="9">
    <source>
        <dbReference type="ARBA" id="ARBA00023258"/>
    </source>
</evidence>
<keyword evidence="7" id="KW-1015">Disulfide bond</keyword>
<keyword evidence="9" id="KW-0899">Viral immunoevasion</keyword>
<feature type="domain" description="Ig-like" evidence="16">
    <location>
        <begin position="124"/>
        <end position="215"/>
    </location>
</feature>
<dbReference type="InterPro" id="IPR007110">
    <property type="entry name" value="Ig-like_dom"/>
</dbReference>
<keyword evidence="4" id="KW-0378">Hydrolase</keyword>
<feature type="domain" description="Ig-like" evidence="16">
    <location>
        <begin position="31"/>
        <end position="105"/>
    </location>
</feature>
<evidence type="ECO:0000256" key="12">
    <source>
        <dbReference type="ARBA" id="ARBA00041012"/>
    </source>
</evidence>
<dbReference type="SMART" id="SM00409">
    <property type="entry name" value="IG"/>
    <property type="match status" value="3"/>
</dbReference>
<comment type="subunit">
    <text evidence="11">Interacts with host IFNA1.</text>
</comment>
<dbReference type="EMBL" id="JARQWQ010000225">
    <property type="protein sequence ID" value="KAK2547027.1"/>
    <property type="molecule type" value="Genomic_DNA"/>
</dbReference>
<feature type="transmembrane region" description="Helical" evidence="14">
    <location>
        <begin position="390"/>
        <end position="412"/>
    </location>
</feature>
<feature type="domain" description="Ig-like" evidence="16">
    <location>
        <begin position="222"/>
        <end position="317"/>
    </location>
</feature>
<evidence type="ECO:0000259" key="15">
    <source>
        <dbReference type="PROSITE" id="PS50104"/>
    </source>
</evidence>
<keyword evidence="6" id="KW-0520">NAD</keyword>
<comment type="caution">
    <text evidence="17">The sequence shown here is derived from an EMBL/GenBank/DDBJ whole genome shotgun (WGS) entry which is preliminary data.</text>
</comment>
<sequence length="580" mass="65496">MAKDLDTNMGFIIFIGLIQLLGSTLIAAISARIQADPISISLSTGVNVTLDCLVQNGVPADSIHWFKNGQPISISEDSSSKLHERARVALRNITQADAGKYECKIVKREEFDTDVYYLNVKGPPAITQLSDEVGGMENQDLRIPCEANGWPKPNIQWKTEDGVYINDDNKYGIEANPTLDRVTLLIKAANSDHEGEYFCEASNSYGTVEDSVYVMVQHDVEPLKVFVKSHFVVARKGSNVTLTCEVPGTFWQTSSVRWFLTNTRLPTSQSVEFYAEQEHGLMISVLHIQNVSEKDRGLYKCDVSDDRGSTCNNITLIVDEKENLQNISTKWEKVQVSPNGKAHLKCVTSHSPFLVVNYFWLFRGTLLNESGTLLNESDYSLRGQPKNERILIILFPVMAGGVLAVIATLFSLRRLQKTRQGHKHAEEINDGEFKYDVFVTFSTKDHQWVSNKLIPVLEARRFKYCIHSRDFELGRTLVDNMAESVYSSRKVVAVVSKNYLESKFCRGELEMALHRSKTGRDGSLFAITIDGIMKKKLPKALRESPVVDYHCDTENSWEKKLLRFLAQHTMNNANMFNTKL</sequence>
<keyword evidence="2" id="KW-0244">Early protein</keyword>
<keyword evidence="5" id="KW-1114">Inhibition of host interferon signaling pathway by virus</keyword>
<feature type="domain" description="TIR" evidence="15">
    <location>
        <begin position="433"/>
        <end position="569"/>
    </location>
</feature>
<dbReference type="InterPro" id="IPR000157">
    <property type="entry name" value="TIR_dom"/>
</dbReference>
<name>A0AAD9PQ84_ACRCE</name>
<dbReference type="Pfam" id="PF13676">
    <property type="entry name" value="TIR_2"/>
    <property type="match status" value="1"/>
</dbReference>
<evidence type="ECO:0000256" key="1">
    <source>
        <dbReference type="ARBA" id="ARBA00009752"/>
    </source>
</evidence>
<keyword evidence="14" id="KW-1133">Transmembrane helix</keyword>
<dbReference type="AlphaFoldDB" id="A0AAD9PQ84"/>
<organism evidence="17 18">
    <name type="scientific">Acropora cervicornis</name>
    <name type="common">Staghorn coral</name>
    <dbReference type="NCBI Taxonomy" id="6130"/>
    <lineage>
        <taxon>Eukaryota</taxon>
        <taxon>Metazoa</taxon>
        <taxon>Cnidaria</taxon>
        <taxon>Anthozoa</taxon>
        <taxon>Hexacorallia</taxon>
        <taxon>Scleractinia</taxon>
        <taxon>Astrocoeniina</taxon>
        <taxon>Acroporidae</taxon>
        <taxon>Acropora</taxon>
    </lineage>
</organism>
<dbReference type="Gene3D" id="3.40.50.10140">
    <property type="entry name" value="Toll/interleukin-1 receptor homology (TIR) domain"/>
    <property type="match status" value="1"/>
</dbReference>
<evidence type="ECO:0000256" key="5">
    <source>
        <dbReference type="ARBA" id="ARBA00022830"/>
    </source>
</evidence>
<evidence type="ECO:0000256" key="2">
    <source>
        <dbReference type="ARBA" id="ARBA00022518"/>
    </source>
</evidence>
<proteinExistence type="inferred from homology"/>
<dbReference type="InterPro" id="IPR013783">
    <property type="entry name" value="Ig-like_fold"/>
</dbReference>
<accession>A0AAD9PQ84</accession>
<keyword evidence="14" id="KW-0472">Membrane</keyword>
<dbReference type="InterPro" id="IPR015621">
    <property type="entry name" value="IL-1_rcpt_fam"/>
</dbReference>
<keyword evidence="3" id="KW-1090">Inhibition of host innate immune response by virus</keyword>
<evidence type="ECO:0000256" key="4">
    <source>
        <dbReference type="ARBA" id="ARBA00022801"/>
    </source>
</evidence>
<keyword evidence="18" id="KW-1185">Reference proteome</keyword>
<dbReference type="InterPro" id="IPR013098">
    <property type="entry name" value="Ig_I-set"/>
</dbReference>